<keyword evidence="2" id="KW-1133">Transmembrane helix</keyword>
<dbReference type="HOGENOM" id="CLU_1102992_0_0_1"/>
<feature type="transmembrane region" description="Helical" evidence="2">
    <location>
        <begin position="213"/>
        <end position="235"/>
    </location>
</feature>
<feature type="compositionally biased region" description="Basic residues" evidence="1">
    <location>
        <begin position="39"/>
        <end position="54"/>
    </location>
</feature>
<evidence type="ECO:0000313" key="3">
    <source>
        <dbReference type="EMBL" id="EKD16120.1"/>
    </source>
</evidence>
<evidence type="ECO:0000313" key="4">
    <source>
        <dbReference type="Proteomes" id="UP000006753"/>
    </source>
</evidence>
<dbReference type="GeneID" id="18761349"/>
<feature type="region of interest" description="Disordered" evidence="1">
    <location>
        <begin position="24"/>
        <end position="95"/>
    </location>
</feature>
<dbReference type="AlphaFoldDB" id="K1WFA4"/>
<gene>
    <name evidence="3" type="ORF">MBM_05414</name>
</gene>
<feature type="compositionally biased region" description="Polar residues" evidence="1">
    <location>
        <begin position="72"/>
        <end position="85"/>
    </location>
</feature>
<protein>
    <submittedName>
        <fullName evidence="3">Uncharacterized protein</fullName>
    </submittedName>
</protein>
<evidence type="ECO:0000256" key="1">
    <source>
        <dbReference type="SAM" id="MobiDB-lite"/>
    </source>
</evidence>
<feature type="region of interest" description="Disordered" evidence="1">
    <location>
        <begin position="107"/>
        <end position="195"/>
    </location>
</feature>
<proteinExistence type="predicted"/>
<dbReference type="InParanoid" id="K1WFA4"/>
<keyword evidence="2" id="KW-0812">Transmembrane</keyword>
<evidence type="ECO:0000256" key="2">
    <source>
        <dbReference type="SAM" id="Phobius"/>
    </source>
</evidence>
<keyword evidence="4" id="KW-1185">Reference proteome</keyword>
<keyword evidence="2" id="KW-0472">Membrane</keyword>
<feature type="compositionally biased region" description="Polar residues" evidence="1">
    <location>
        <begin position="24"/>
        <end position="33"/>
    </location>
</feature>
<reference evidence="3 4" key="1">
    <citation type="journal article" date="2012" name="BMC Genomics">
        <title>Sequencing the genome of Marssonina brunnea reveals fungus-poplar co-evolution.</title>
        <authorList>
            <person name="Zhu S."/>
            <person name="Cao Y.-Z."/>
            <person name="Jiang C."/>
            <person name="Tan B.-Y."/>
            <person name="Wang Z."/>
            <person name="Feng S."/>
            <person name="Zhang L."/>
            <person name="Su X.-H."/>
            <person name="Brejova B."/>
            <person name="Vinar T."/>
            <person name="Xu M."/>
            <person name="Wang M.-X."/>
            <person name="Zhang S.-G."/>
            <person name="Huang M.-R."/>
            <person name="Wu R."/>
            <person name="Zhou Y."/>
        </authorList>
    </citation>
    <scope>NUCLEOTIDE SEQUENCE [LARGE SCALE GENOMIC DNA]</scope>
    <source>
        <strain evidence="3 4">MB_m1</strain>
    </source>
</reference>
<dbReference type="Proteomes" id="UP000006753">
    <property type="component" value="Unassembled WGS sequence"/>
</dbReference>
<dbReference type="EMBL" id="JH921439">
    <property type="protein sequence ID" value="EKD16120.1"/>
    <property type="molecule type" value="Genomic_DNA"/>
</dbReference>
<organism evidence="3 4">
    <name type="scientific">Marssonina brunnea f. sp. multigermtubi (strain MB_m1)</name>
    <name type="common">Marssonina leaf spot fungus</name>
    <dbReference type="NCBI Taxonomy" id="1072389"/>
    <lineage>
        <taxon>Eukaryota</taxon>
        <taxon>Fungi</taxon>
        <taxon>Dikarya</taxon>
        <taxon>Ascomycota</taxon>
        <taxon>Pezizomycotina</taxon>
        <taxon>Leotiomycetes</taxon>
        <taxon>Helotiales</taxon>
        <taxon>Drepanopezizaceae</taxon>
        <taxon>Drepanopeziza</taxon>
    </lineage>
</organism>
<accession>K1WFA4</accession>
<dbReference type="KEGG" id="mbe:MBM_05414"/>
<sequence length="252" mass="28221">MSYSTSSLSLCSSHIVRYDKISISQAQDLQSPTPGQPRKGLRHQQGREQRIRRRYASESLESANIPTPEIMQGNSSDSAASLTQRSPPPTSLAPTGAELCRVYTFGRSDGQGVYSDGRRDVSERTPPLISHFESSSTEGQKDRNLPSKPQSKPPHKPNPNQTNNQSRNPRSPDPRIHKSKPANLPANPTEPIIRSQEDTVYHTISYRTTNPPLPFSLLFASLPIPIPILLSIRFVPRRRERSASHEQEREQE</sequence>
<name>K1WFA4_MARBU</name>